<keyword evidence="1" id="KW-0812">Transmembrane</keyword>
<protein>
    <submittedName>
        <fullName evidence="2">Uncharacterized protein</fullName>
    </submittedName>
</protein>
<reference evidence="2 3" key="1">
    <citation type="submission" date="2024-01" db="EMBL/GenBank/DDBJ databases">
        <title>The genomes of 5 underutilized Papilionoideae crops provide insights into root nodulation and disease resistanc.</title>
        <authorList>
            <person name="Jiang F."/>
        </authorList>
    </citation>
    <scope>NUCLEOTIDE SEQUENCE [LARGE SCALE GENOMIC DNA]</scope>
    <source>
        <strain evidence="2">LVBAO_FW01</strain>
        <tissue evidence="2">Leaves</tissue>
    </source>
</reference>
<accession>A0AAN9L980</accession>
<keyword evidence="3" id="KW-1185">Reference proteome</keyword>
<organism evidence="2 3">
    <name type="scientific">Canavalia gladiata</name>
    <name type="common">Sword bean</name>
    <name type="synonym">Dolichos gladiatus</name>
    <dbReference type="NCBI Taxonomy" id="3824"/>
    <lineage>
        <taxon>Eukaryota</taxon>
        <taxon>Viridiplantae</taxon>
        <taxon>Streptophyta</taxon>
        <taxon>Embryophyta</taxon>
        <taxon>Tracheophyta</taxon>
        <taxon>Spermatophyta</taxon>
        <taxon>Magnoliopsida</taxon>
        <taxon>eudicotyledons</taxon>
        <taxon>Gunneridae</taxon>
        <taxon>Pentapetalae</taxon>
        <taxon>rosids</taxon>
        <taxon>fabids</taxon>
        <taxon>Fabales</taxon>
        <taxon>Fabaceae</taxon>
        <taxon>Papilionoideae</taxon>
        <taxon>50 kb inversion clade</taxon>
        <taxon>NPAAA clade</taxon>
        <taxon>indigoferoid/millettioid clade</taxon>
        <taxon>Phaseoleae</taxon>
        <taxon>Canavalia</taxon>
    </lineage>
</organism>
<dbReference type="AlphaFoldDB" id="A0AAN9L980"/>
<evidence type="ECO:0000313" key="2">
    <source>
        <dbReference type="EMBL" id="KAK7330058.1"/>
    </source>
</evidence>
<keyword evidence="1" id="KW-0472">Membrane</keyword>
<evidence type="ECO:0000313" key="3">
    <source>
        <dbReference type="Proteomes" id="UP001367508"/>
    </source>
</evidence>
<proteinExistence type="predicted"/>
<evidence type="ECO:0000256" key="1">
    <source>
        <dbReference type="SAM" id="Phobius"/>
    </source>
</evidence>
<dbReference type="EMBL" id="JAYMYQ010000005">
    <property type="protein sequence ID" value="KAK7330058.1"/>
    <property type="molecule type" value="Genomic_DNA"/>
</dbReference>
<name>A0AAN9L980_CANGL</name>
<sequence>MYKVIECCLEFLYSRLITVNALTGNLFLINSTILFSVAIFCIWWGLYSLCDCYSICSMKIRQLYCFSVLFHHTLNAAYDYI</sequence>
<comment type="caution">
    <text evidence="2">The sequence shown here is derived from an EMBL/GenBank/DDBJ whole genome shotgun (WGS) entry which is preliminary data.</text>
</comment>
<dbReference type="Proteomes" id="UP001367508">
    <property type="component" value="Unassembled WGS sequence"/>
</dbReference>
<gene>
    <name evidence="2" type="ORF">VNO77_24243</name>
</gene>
<keyword evidence="1" id="KW-1133">Transmembrane helix</keyword>
<feature type="transmembrane region" description="Helical" evidence="1">
    <location>
        <begin position="21"/>
        <end position="46"/>
    </location>
</feature>